<name>A0A915U0I6_9BACT</name>
<protein>
    <submittedName>
        <fullName evidence="2">Uncharacterized protein</fullName>
    </submittedName>
</protein>
<dbReference type="KEGG" id="ddu:GF1_16000"/>
<dbReference type="AlphaFoldDB" id="A0A915U0I6"/>
<evidence type="ECO:0000313" key="3">
    <source>
        <dbReference type="Proteomes" id="UP001063350"/>
    </source>
</evidence>
<feature type="region of interest" description="Disordered" evidence="1">
    <location>
        <begin position="1"/>
        <end position="24"/>
    </location>
</feature>
<feature type="compositionally biased region" description="Basic and acidic residues" evidence="1">
    <location>
        <begin position="1"/>
        <end position="18"/>
    </location>
</feature>
<organism evidence="2 3">
    <name type="scientific">Desulfolithobacter dissulfuricans</name>
    <dbReference type="NCBI Taxonomy" id="2795293"/>
    <lineage>
        <taxon>Bacteria</taxon>
        <taxon>Pseudomonadati</taxon>
        <taxon>Thermodesulfobacteriota</taxon>
        <taxon>Desulfobulbia</taxon>
        <taxon>Desulfobulbales</taxon>
        <taxon>Desulfobulbaceae</taxon>
        <taxon>Desulfolithobacter</taxon>
    </lineage>
</organism>
<dbReference type="EMBL" id="AP024233">
    <property type="protein sequence ID" value="BCO09224.1"/>
    <property type="molecule type" value="Genomic_DNA"/>
</dbReference>
<evidence type="ECO:0000313" key="2">
    <source>
        <dbReference type="EMBL" id="BCO09224.1"/>
    </source>
</evidence>
<dbReference type="Proteomes" id="UP001063350">
    <property type="component" value="Chromosome"/>
</dbReference>
<evidence type="ECO:0000256" key="1">
    <source>
        <dbReference type="SAM" id="MobiDB-lite"/>
    </source>
</evidence>
<keyword evidence="3" id="KW-1185">Reference proteome</keyword>
<sequence length="64" mass="7088">MDRSDWNPSEVTDKEHPEINTGRNGRVSTLGNIWGALLLKPCIETIFLEKLVQAGIKKVSAPGR</sequence>
<accession>A0A915U0I6</accession>
<gene>
    <name evidence="2" type="ORF">GF1_16000</name>
</gene>
<reference evidence="2" key="1">
    <citation type="submission" date="2020-12" db="EMBL/GenBank/DDBJ databases">
        <title>Desulfobium dissulfuricans gen. nov., sp. nov., a novel mesophilic, sulfate-reducing bacterium isolated from a deep-sea hydrothermal vent.</title>
        <authorList>
            <person name="Hashimoto Y."/>
            <person name="Tame A."/>
            <person name="Sawayama S."/>
            <person name="Miyazaki J."/>
            <person name="Takai K."/>
            <person name="Nakagawa S."/>
        </authorList>
    </citation>
    <scope>NUCLEOTIDE SEQUENCE</scope>
    <source>
        <strain evidence="2">GF1</strain>
    </source>
</reference>
<proteinExistence type="predicted"/>